<sequence length="114" mass="12335">MTVGPTSSTWTIQTRPPWFFRRVVTNAAAGGSVYLADLVTPRGMTVVVEPAKISFSTVAFNLIVEVDLSGVGRVDDVGIKSDYIGNHGYLSWVELNGTHVVRSPIVLFIASPRT</sequence>
<evidence type="ECO:0000313" key="3">
    <source>
        <dbReference type="Proteomes" id="UP001497516"/>
    </source>
</evidence>
<evidence type="ECO:0000259" key="1">
    <source>
        <dbReference type="Pfam" id="PF17766"/>
    </source>
</evidence>
<protein>
    <recommendedName>
        <fullName evidence="1">Subtilisin-like protease fibronectin type-III domain-containing protein</fullName>
    </recommendedName>
</protein>
<gene>
    <name evidence="2" type="ORF">LTRI10_LOCUS49566</name>
</gene>
<evidence type="ECO:0000313" key="2">
    <source>
        <dbReference type="EMBL" id="CAL1410121.1"/>
    </source>
</evidence>
<dbReference type="Gene3D" id="2.60.40.2310">
    <property type="match status" value="1"/>
</dbReference>
<dbReference type="Proteomes" id="UP001497516">
    <property type="component" value="Chromosome 9"/>
</dbReference>
<accession>A0AAV2GH80</accession>
<reference evidence="2 3" key="1">
    <citation type="submission" date="2024-04" db="EMBL/GenBank/DDBJ databases">
        <authorList>
            <person name="Fracassetti M."/>
        </authorList>
    </citation>
    <scope>NUCLEOTIDE SEQUENCE [LARGE SCALE GENOMIC DNA]</scope>
</reference>
<feature type="domain" description="Subtilisin-like protease fibronectin type-III" evidence="1">
    <location>
        <begin position="18"/>
        <end position="106"/>
    </location>
</feature>
<dbReference type="Pfam" id="PF17766">
    <property type="entry name" value="fn3_6"/>
    <property type="match status" value="1"/>
</dbReference>
<keyword evidence="3" id="KW-1185">Reference proteome</keyword>
<dbReference type="AlphaFoldDB" id="A0AAV2GH80"/>
<name>A0AAV2GH80_9ROSI</name>
<dbReference type="InterPro" id="IPR041469">
    <property type="entry name" value="Subtilisin-like_FN3"/>
</dbReference>
<organism evidence="2 3">
    <name type="scientific">Linum trigynum</name>
    <dbReference type="NCBI Taxonomy" id="586398"/>
    <lineage>
        <taxon>Eukaryota</taxon>
        <taxon>Viridiplantae</taxon>
        <taxon>Streptophyta</taxon>
        <taxon>Embryophyta</taxon>
        <taxon>Tracheophyta</taxon>
        <taxon>Spermatophyta</taxon>
        <taxon>Magnoliopsida</taxon>
        <taxon>eudicotyledons</taxon>
        <taxon>Gunneridae</taxon>
        <taxon>Pentapetalae</taxon>
        <taxon>rosids</taxon>
        <taxon>fabids</taxon>
        <taxon>Malpighiales</taxon>
        <taxon>Linaceae</taxon>
        <taxon>Linum</taxon>
    </lineage>
</organism>
<proteinExistence type="predicted"/>
<dbReference type="EMBL" id="OZ034822">
    <property type="protein sequence ID" value="CAL1410121.1"/>
    <property type="molecule type" value="Genomic_DNA"/>
</dbReference>